<dbReference type="EMBL" id="KB469709">
    <property type="protein sequence ID" value="EPQ49715.1"/>
    <property type="molecule type" value="Genomic_DNA"/>
</dbReference>
<dbReference type="OrthoDB" id="3365698at2759"/>
<protein>
    <submittedName>
        <fullName evidence="1">Uncharacterized protein</fullName>
    </submittedName>
</protein>
<accession>S7R5Q5</accession>
<evidence type="ECO:0000313" key="1">
    <source>
        <dbReference type="EMBL" id="EPQ49715.1"/>
    </source>
</evidence>
<dbReference type="RefSeq" id="XP_007871829.1">
    <property type="nucleotide sequence ID" value="XM_007873638.1"/>
</dbReference>
<proteinExistence type="predicted"/>
<sequence length="291" mass="33488">MLATHQRAEQEDWHPCLFPCLEGMKIRPRRDRLGVGEKQKQREVRSLVKMLQEYLRERHDRRWRLEELGAWVEAFPGVDVDATFKGLLRKIDGSWVVLPLDTDGMTDKRQLTTSDVRDECLVNRLVPEILGNVFLHALGDDYSNTIVPLTHVCRYWREVALGYPLLWCKPSSCHLEFLETALHRNKRVGLELDIDTHNVNQNIARPVYDRATSADLRRRILQAVQIKLAHVGDATSIRLHSRTTEFFRAALEALQTDAPFLESLDIQNAGWMTETDARNVLVDCAVSLRAS</sequence>
<dbReference type="GeneID" id="19303145"/>
<reference evidence="1 2" key="1">
    <citation type="journal article" date="2012" name="Science">
        <title>The Paleozoic origin of enzymatic lignin decomposition reconstructed from 31 fungal genomes.</title>
        <authorList>
            <person name="Floudas D."/>
            <person name="Binder M."/>
            <person name="Riley R."/>
            <person name="Barry K."/>
            <person name="Blanchette R.A."/>
            <person name="Henrissat B."/>
            <person name="Martinez A.T."/>
            <person name="Otillar R."/>
            <person name="Spatafora J.W."/>
            <person name="Yadav J.S."/>
            <person name="Aerts A."/>
            <person name="Benoit I."/>
            <person name="Boyd A."/>
            <person name="Carlson A."/>
            <person name="Copeland A."/>
            <person name="Coutinho P.M."/>
            <person name="de Vries R.P."/>
            <person name="Ferreira P."/>
            <person name="Findley K."/>
            <person name="Foster B."/>
            <person name="Gaskell J."/>
            <person name="Glotzer D."/>
            <person name="Gorecki P."/>
            <person name="Heitman J."/>
            <person name="Hesse C."/>
            <person name="Hori C."/>
            <person name="Igarashi K."/>
            <person name="Jurgens J.A."/>
            <person name="Kallen N."/>
            <person name="Kersten P."/>
            <person name="Kohler A."/>
            <person name="Kuees U."/>
            <person name="Kumar T.K.A."/>
            <person name="Kuo A."/>
            <person name="LaButti K."/>
            <person name="Larrondo L.F."/>
            <person name="Lindquist E."/>
            <person name="Ling A."/>
            <person name="Lombard V."/>
            <person name="Lucas S."/>
            <person name="Lundell T."/>
            <person name="Martin R."/>
            <person name="McLaughlin D.J."/>
            <person name="Morgenstern I."/>
            <person name="Morin E."/>
            <person name="Murat C."/>
            <person name="Nagy L.G."/>
            <person name="Nolan M."/>
            <person name="Ohm R.A."/>
            <person name="Patyshakuliyeva A."/>
            <person name="Rokas A."/>
            <person name="Ruiz-Duenas F.J."/>
            <person name="Sabat G."/>
            <person name="Salamov A."/>
            <person name="Samejima M."/>
            <person name="Schmutz J."/>
            <person name="Slot J.C."/>
            <person name="St John F."/>
            <person name="Stenlid J."/>
            <person name="Sun H."/>
            <person name="Sun S."/>
            <person name="Syed K."/>
            <person name="Tsang A."/>
            <person name="Wiebenga A."/>
            <person name="Young D."/>
            <person name="Pisabarro A."/>
            <person name="Eastwood D.C."/>
            <person name="Martin F."/>
            <person name="Cullen D."/>
            <person name="Grigoriev I.V."/>
            <person name="Hibbett D.S."/>
        </authorList>
    </citation>
    <scope>NUCLEOTIDE SEQUENCE [LARGE SCALE GENOMIC DNA]</scope>
    <source>
        <strain evidence="1 2">ATCC 11539</strain>
    </source>
</reference>
<dbReference type="HOGENOM" id="CLU_956608_0_0_1"/>
<dbReference type="KEGG" id="gtr:GLOTRDRAFT_134703"/>
<dbReference type="AlphaFoldDB" id="S7R5Q5"/>
<dbReference type="Proteomes" id="UP000030669">
    <property type="component" value="Unassembled WGS sequence"/>
</dbReference>
<keyword evidence="2" id="KW-1185">Reference proteome</keyword>
<gene>
    <name evidence="1" type="ORF">GLOTRDRAFT_134703</name>
</gene>
<name>S7R5Q5_GLOTA</name>
<evidence type="ECO:0000313" key="2">
    <source>
        <dbReference type="Proteomes" id="UP000030669"/>
    </source>
</evidence>
<organism evidence="1 2">
    <name type="scientific">Gloeophyllum trabeum (strain ATCC 11539 / FP-39264 / Madison 617)</name>
    <name type="common">Brown rot fungus</name>
    <dbReference type="NCBI Taxonomy" id="670483"/>
    <lineage>
        <taxon>Eukaryota</taxon>
        <taxon>Fungi</taxon>
        <taxon>Dikarya</taxon>
        <taxon>Basidiomycota</taxon>
        <taxon>Agaricomycotina</taxon>
        <taxon>Agaricomycetes</taxon>
        <taxon>Gloeophyllales</taxon>
        <taxon>Gloeophyllaceae</taxon>
        <taxon>Gloeophyllum</taxon>
    </lineage>
</organism>